<evidence type="ECO:0000313" key="2">
    <source>
        <dbReference type="EMBL" id="SHE90146.1"/>
    </source>
</evidence>
<accession>A0A0X1U6V8</accession>
<reference evidence="1 3" key="1">
    <citation type="journal article" date="2016" name="Genome Announc.">
        <title>Complete Genome Sequence of the Amino Acid-Fermenting Clostridium propionicum X2 (DSM 1682).</title>
        <authorList>
            <person name="Poehlein A."/>
            <person name="Schlien K."/>
            <person name="Chowdhury N.P."/>
            <person name="Gottschalk G."/>
            <person name="Buckel W."/>
            <person name="Daniel R."/>
        </authorList>
    </citation>
    <scope>NUCLEOTIDE SEQUENCE [LARGE SCALE GENOMIC DNA]</scope>
    <source>
        <strain evidence="1 3">X2</strain>
    </source>
</reference>
<dbReference type="EMBL" id="FQUA01000010">
    <property type="protein sequence ID" value="SHE90146.1"/>
    <property type="molecule type" value="Genomic_DNA"/>
</dbReference>
<dbReference type="RefSeq" id="WP_066048729.1">
    <property type="nucleotide sequence ID" value="NZ_CP014223.1"/>
</dbReference>
<reference evidence="3" key="2">
    <citation type="submission" date="2016-01" db="EMBL/GenBank/DDBJ databases">
        <authorList>
            <person name="Poehlein A."/>
            <person name="Schlien K."/>
            <person name="Gottschalk G."/>
            <person name="Buckel W."/>
            <person name="Daniel R."/>
        </authorList>
    </citation>
    <scope>NUCLEOTIDE SEQUENCE [LARGE SCALE GENOMIC DNA]</scope>
    <source>
        <strain evidence="3">X2</strain>
    </source>
</reference>
<proteinExistence type="predicted"/>
<reference evidence="2" key="4">
    <citation type="submission" date="2016-11" db="EMBL/GenBank/DDBJ databases">
        <authorList>
            <person name="Varghese N."/>
            <person name="Submissions S."/>
        </authorList>
    </citation>
    <scope>NUCLEOTIDE SEQUENCE</scope>
    <source>
        <strain evidence="2">DSM 1682</strain>
    </source>
</reference>
<dbReference type="EMBL" id="CP014223">
    <property type="protein sequence ID" value="AMJ40686.1"/>
    <property type="molecule type" value="Genomic_DNA"/>
</dbReference>
<evidence type="ECO:0000313" key="3">
    <source>
        <dbReference type="Proteomes" id="UP000068026"/>
    </source>
</evidence>
<keyword evidence="3" id="KW-1185">Reference proteome</keyword>
<dbReference type="KEGG" id="cpro:CPRO_10910"/>
<dbReference type="Proteomes" id="UP000068026">
    <property type="component" value="Chromosome"/>
</dbReference>
<dbReference type="OrthoDB" id="1851964at2"/>
<organism evidence="2 4">
    <name type="scientific">Anaerotignum propionicum DSM 1682</name>
    <dbReference type="NCBI Taxonomy" id="991789"/>
    <lineage>
        <taxon>Bacteria</taxon>
        <taxon>Bacillati</taxon>
        <taxon>Bacillota</taxon>
        <taxon>Clostridia</taxon>
        <taxon>Lachnospirales</taxon>
        <taxon>Anaerotignaceae</taxon>
        <taxon>Anaerotignum</taxon>
    </lineage>
</organism>
<sequence length="128" mass="15156">MRKNKRLEKAGITADRHMELRYFCKQYPHKKEKIKELTYLSGVRYSDMPKGTDNGNPTEERAMRLISLKNDIEIIEQSAIKASGDLYRFVLKYVTKGIEYAYLDAPCGRNYFYRLVENFYIVLDKKKI</sequence>
<evidence type="ECO:0008006" key="5">
    <source>
        <dbReference type="Google" id="ProtNLM"/>
    </source>
</evidence>
<name>A0A0X1U6V8_ANAPI</name>
<gene>
    <name evidence="1" type="ORF">CPRO_10910</name>
    <name evidence="2" type="ORF">SAMN02745151_02138</name>
</gene>
<evidence type="ECO:0000313" key="4">
    <source>
        <dbReference type="Proteomes" id="UP000184204"/>
    </source>
</evidence>
<reference evidence="4" key="3">
    <citation type="submission" date="2016-11" db="EMBL/GenBank/DDBJ databases">
        <authorList>
            <person name="Jaros S."/>
            <person name="Januszkiewicz K."/>
            <person name="Wedrychowicz H."/>
        </authorList>
    </citation>
    <scope>NUCLEOTIDE SEQUENCE [LARGE SCALE GENOMIC DNA]</scope>
    <source>
        <strain evidence="4">DSM 1682</strain>
    </source>
</reference>
<dbReference type="AlphaFoldDB" id="A0A0X1U6V8"/>
<evidence type="ECO:0000313" key="1">
    <source>
        <dbReference type="EMBL" id="AMJ40686.1"/>
    </source>
</evidence>
<protein>
    <recommendedName>
        <fullName evidence="5">DUF1064 domain-containing protein</fullName>
    </recommendedName>
</protein>
<dbReference type="Proteomes" id="UP000184204">
    <property type="component" value="Unassembled WGS sequence"/>
</dbReference>